<evidence type="ECO:0008006" key="3">
    <source>
        <dbReference type="Google" id="ProtNLM"/>
    </source>
</evidence>
<sequence>MDLIDSEQKETLKKEKMTENFYEAFEKYILNQKVIGWGFQHEKKVLLPNGYSAYPSGYFTEYENGYKMIASGATLHQTHIQEAMILDPDGIPIARDTEDIIPCDY</sequence>
<comment type="caution">
    <text evidence="1">The sequence shown here is derived from an EMBL/GenBank/DDBJ whole genome shotgun (WGS) entry which is preliminary data.</text>
</comment>
<reference evidence="1" key="1">
    <citation type="submission" date="2022-10" db="EMBL/GenBank/DDBJ databases">
        <title>Chryseobacterium sp. nov., a novel bacterial species.</title>
        <authorList>
            <person name="Cao Y."/>
        </authorList>
    </citation>
    <scope>NUCLEOTIDE SEQUENCE</scope>
    <source>
        <strain evidence="1">KC 927</strain>
    </source>
</reference>
<accession>A0ABT3Y178</accession>
<dbReference type="RefSeq" id="WP_267280527.1">
    <property type="nucleotide sequence ID" value="NZ_JAOVZV010000003.1"/>
</dbReference>
<gene>
    <name evidence="1" type="ORF">OEA66_05995</name>
</gene>
<dbReference type="Proteomes" id="UP001070176">
    <property type="component" value="Unassembled WGS sequence"/>
</dbReference>
<evidence type="ECO:0000313" key="1">
    <source>
        <dbReference type="EMBL" id="MCX8531898.1"/>
    </source>
</evidence>
<evidence type="ECO:0000313" key="2">
    <source>
        <dbReference type="Proteomes" id="UP001070176"/>
    </source>
</evidence>
<organism evidence="1 2">
    <name type="scientific">Chryseobacterium luquanense</name>
    <dbReference type="NCBI Taxonomy" id="2983766"/>
    <lineage>
        <taxon>Bacteria</taxon>
        <taxon>Pseudomonadati</taxon>
        <taxon>Bacteroidota</taxon>
        <taxon>Flavobacteriia</taxon>
        <taxon>Flavobacteriales</taxon>
        <taxon>Weeksellaceae</taxon>
        <taxon>Chryseobacterium group</taxon>
        <taxon>Chryseobacterium</taxon>
    </lineage>
</organism>
<protein>
    <recommendedName>
        <fullName evidence="3">Immunity protein 35 domain-containing protein</fullName>
    </recommendedName>
</protein>
<dbReference type="EMBL" id="JAOVZV010000003">
    <property type="protein sequence ID" value="MCX8531898.1"/>
    <property type="molecule type" value="Genomic_DNA"/>
</dbReference>
<name>A0ABT3Y178_9FLAO</name>
<keyword evidence="2" id="KW-1185">Reference proteome</keyword>
<proteinExistence type="predicted"/>